<keyword evidence="8" id="KW-0902">Two-component regulatory system</keyword>
<feature type="coiled-coil region" evidence="10">
    <location>
        <begin position="369"/>
        <end position="396"/>
    </location>
</feature>
<name>A0ABT2TR28_9FIRM</name>
<dbReference type="SUPFAM" id="SSF55874">
    <property type="entry name" value="ATPase domain of HSP90 chaperone/DNA topoisomerase II/histidine kinase"/>
    <property type="match status" value="1"/>
</dbReference>
<evidence type="ECO:0000313" key="14">
    <source>
        <dbReference type="Proteomes" id="UP001652409"/>
    </source>
</evidence>
<dbReference type="Gene3D" id="3.30.565.10">
    <property type="entry name" value="Histidine kinase-like ATPase, C-terminal domain"/>
    <property type="match status" value="1"/>
</dbReference>
<comment type="caution">
    <text evidence="13">The sequence shown here is derived from an EMBL/GenBank/DDBJ whole genome shotgun (WGS) entry which is preliminary data.</text>
</comment>
<evidence type="ECO:0000256" key="8">
    <source>
        <dbReference type="ARBA" id="ARBA00023012"/>
    </source>
</evidence>
<dbReference type="SMART" id="SM00387">
    <property type="entry name" value="HATPase_c"/>
    <property type="match status" value="1"/>
</dbReference>
<dbReference type="Pfam" id="PF06580">
    <property type="entry name" value="His_kinase"/>
    <property type="match status" value="1"/>
</dbReference>
<dbReference type="EC" id="2.7.13.3" evidence="3"/>
<evidence type="ECO:0000256" key="1">
    <source>
        <dbReference type="ARBA" id="ARBA00000085"/>
    </source>
</evidence>
<evidence type="ECO:0000259" key="12">
    <source>
        <dbReference type="PROSITE" id="PS50109"/>
    </source>
</evidence>
<dbReference type="InterPro" id="IPR050640">
    <property type="entry name" value="Bact_2-comp_sensor_kinase"/>
</dbReference>
<dbReference type="Gene3D" id="6.10.340.10">
    <property type="match status" value="1"/>
</dbReference>
<dbReference type="CDD" id="cd12912">
    <property type="entry name" value="PDC2_MCP_like"/>
    <property type="match status" value="1"/>
</dbReference>
<proteinExistence type="predicted"/>
<dbReference type="InterPro" id="IPR004358">
    <property type="entry name" value="Sig_transdc_His_kin-like_C"/>
</dbReference>
<feature type="domain" description="Histidine kinase" evidence="12">
    <location>
        <begin position="488"/>
        <end position="596"/>
    </location>
</feature>
<evidence type="ECO:0000256" key="4">
    <source>
        <dbReference type="ARBA" id="ARBA00022475"/>
    </source>
</evidence>
<dbReference type="PROSITE" id="PS50109">
    <property type="entry name" value="HIS_KIN"/>
    <property type="match status" value="1"/>
</dbReference>
<evidence type="ECO:0000256" key="6">
    <source>
        <dbReference type="ARBA" id="ARBA00022777"/>
    </source>
</evidence>
<dbReference type="PANTHER" id="PTHR34220:SF7">
    <property type="entry name" value="SENSOR HISTIDINE KINASE YPDA"/>
    <property type="match status" value="1"/>
</dbReference>
<evidence type="ECO:0000256" key="11">
    <source>
        <dbReference type="SAM" id="Phobius"/>
    </source>
</evidence>
<sequence length="606" mass="69252">MKQIRKLWRKLTNAVNNRGMQFLISLSFTFVALVGMAFIGVFLYQSYGRASEDVVIQDTQQLLGQVEMNLNTYLRNMMRISDAMYYNVIKNVDFARDDISQELNLLYEVNKDNLVSISCFTEEGELIGASPVGTMKDNADIQDQTWFTSAKDKMENLHFSELHVQNIFENSSGRYYWVVSLSRGVELTSDGKLSGGILLVDMDFSGIRQLFTKVNSQELSYVYLVDGDGKIIYHPRQNLIFSNMLKENNQQAVSYSDGLHRENFQGQDRMVMVKTVGYTGWKIVSVTPMTNFYQNFSQTRIMAVIIIIISILVMIFANQFVAVRVSMPLKSLEDSLRGIGVEQERLAEGAGEGIYIGGPPEIQHLGETIKSMVKQLRKLTDDIVKEQEEKRKSELDALQSQINPHFLYNTLDSIMWMIEAEQYDDAVSMVQALGRLFRISLSKGKNIITVGDELQHARSYLDIQKYRYKNKFVSCFEIEKGIEKYKTIKLIIQPLIENAIYYGMEYMDGDGEITIRAYTRRSDLFIEVEDNGLGMPEEQVERLLTDDTRIRSKGSGIGLRNVHQRIQLYFGKAYGLKIISEPDQGTIVRIHLPKTEEVKAPGEVEA</sequence>
<dbReference type="InterPro" id="IPR036890">
    <property type="entry name" value="HATPase_C_sf"/>
</dbReference>
<keyword evidence="9 11" id="KW-0472">Membrane</keyword>
<evidence type="ECO:0000256" key="7">
    <source>
        <dbReference type="ARBA" id="ARBA00022989"/>
    </source>
</evidence>
<dbReference type="RefSeq" id="WP_158420861.1">
    <property type="nucleotide sequence ID" value="NZ_JAOQJL010000006.1"/>
</dbReference>
<evidence type="ECO:0000256" key="5">
    <source>
        <dbReference type="ARBA" id="ARBA00022692"/>
    </source>
</evidence>
<comment type="subcellular location">
    <subcellularLocation>
        <location evidence="2">Cell membrane</location>
        <topology evidence="2">Multi-pass membrane protein</topology>
    </subcellularLocation>
</comment>
<protein>
    <recommendedName>
        <fullName evidence="3">histidine kinase</fullName>
        <ecNumber evidence="3">2.7.13.3</ecNumber>
    </recommendedName>
</protein>
<evidence type="ECO:0000256" key="3">
    <source>
        <dbReference type="ARBA" id="ARBA00012438"/>
    </source>
</evidence>
<keyword evidence="6 13" id="KW-0418">Kinase</keyword>
<dbReference type="PRINTS" id="PR00344">
    <property type="entry name" value="BCTRLSENSOR"/>
</dbReference>
<feature type="transmembrane region" description="Helical" evidence="11">
    <location>
        <begin position="301"/>
        <end position="323"/>
    </location>
</feature>
<accession>A0ABT2TR28</accession>
<reference evidence="13 14" key="1">
    <citation type="journal article" date="2021" name="ISME Commun">
        <title>Automated analysis of genomic sequences facilitates high-throughput and comprehensive description of bacteria.</title>
        <authorList>
            <person name="Hitch T.C.A."/>
        </authorList>
    </citation>
    <scope>NUCLEOTIDE SEQUENCE [LARGE SCALE GENOMIC DNA]</scope>
    <source>
        <strain evidence="13 14">Sanger_23</strain>
    </source>
</reference>
<feature type="transmembrane region" description="Helical" evidence="11">
    <location>
        <begin position="21"/>
        <end position="44"/>
    </location>
</feature>
<dbReference type="Proteomes" id="UP001652409">
    <property type="component" value="Unassembled WGS sequence"/>
</dbReference>
<dbReference type="Pfam" id="PF02743">
    <property type="entry name" value="dCache_1"/>
    <property type="match status" value="1"/>
</dbReference>
<dbReference type="InterPro" id="IPR033479">
    <property type="entry name" value="dCache_1"/>
</dbReference>
<keyword evidence="4" id="KW-1003">Cell membrane</keyword>
<dbReference type="InterPro" id="IPR005467">
    <property type="entry name" value="His_kinase_dom"/>
</dbReference>
<gene>
    <name evidence="13" type="ORF">OCV61_04505</name>
</gene>
<dbReference type="Gene3D" id="3.30.450.20">
    <property type="entry name" value="PAS domain"/>
    <property type="match status" value="1"/>
</dbReference>
<dbReference type="Pfam" id="PF02518">
    <property type="entry name" value="HATPase_c"/>
    <property type="match status" value="1"/>
</dbReference>
<keyword evidence="5 11" id="KW-0812">Transmembrane</keyword>
<dbReference type="GO" id="GO:0016301">
    <property type="term" value="F:kinase activity"/>
    <property type="evidence" value="ECO:0007669"/>
    <property type="project" value="UniProtKB-KW"/>
</dbReference>
<keyword evidence="10" id="KW-0175">Coiled coil</keyword>
<organism evidence="13 14">
    <name type="scientific">Blautia ammoniilytica</name>
    <dbReference type="NCBI Taxonomy" id="2981782"/>
    <lineage>
        <taxon>Bacteria</taxon>
        <taxon>Bacillati</taxon>
        <taxon>Bacillota</taxon>
        <taxon>Clostridia</taxon>
        <taxon>Lachnospirales</taxon>
        <taxon>Lachnospiraceae</taxon>
        <taxon>Blautia</taxon>
    </lineage>
</organism>
<keyword evidence="14" id="KW-1185">Reference proteome</keyword>
<dbReference type="PANTHER" id="PTHR34220">
    <property type="entry name" value="SENSOR HISTIDINE KINASE YPDA"/>
    <property type="match status" value="1"/>
</dbReference>
<comment type="catalytic activity">
    <reaction evidence="1">
        <text>ATP + protein L-histidine = ADP + protein N-phospho-L-histidine.</text>
        <dbReference type="EC" id="2.7.13.3"/>
    </reaction>
</comment>
<evidence type="ECO:0000256" key="10">
    <source>
        <dbReference type="SAM" id="Coils"/>
    </source>
</evidence>
<keyword evidence="7 11" id="KW-1133">Transmembrane helix</keyword>
<dbReference type="InterPro" id="IPR003594">
    <property type="entry name" value="HATPase_dom"/>
</dbReference>
<keyword evidence="6 13" id="KW-0808">Transferase</keyword>
<dbReference type="EMBL" id="JAOQJL010000006">
    <property type="protein sequence ID" value="MCU6764670.1"/>
    <property type="molecule type" value="Genomic_DNA"/>
</dbReference>
<evidence type="ECO:0000256" key="2">
    <source>
        <dbReference type="ARBA" id="ARBA00004651"/>
    </source>
</evidence>
<evidence type="ECO:0000256" key="9">
    <source>
        <dbReference type="ARBA" id="ARBA00023136"/>
    </source>
</evidence>
<evidence type="ECO:0000313" key="13">
    <source>
        <dbReference type="EMBL" id="MCU6764670.1"/>
    </source>
</evidence>
<dbReference type="InterPro" id="IPR010559">
    <property type="entry name" value="Sig_transdc_His_kin_internal"/>
</dbReference>